<dbReference type="Pfam" id="PF02872">
    <property type="entry name" value="5_nucleotid_C"/>
    <property type="match status" value="1"/>
</dbReference>
<proteinExistence type="predicted"/>
<reference evidence="4" key="1">
    <citation type="submission" date="2019-01" db="EMBL/GenBank/DDBJ databases">
        <title>Cytophagaceae bacterium strain CAR-16.</title>
        <authorList>
            <person name="Chen W.-M."/>
        </authorList>
    </citation>
    <scope>NUCLEOTIDE SEQUENCE [LARGE SCALE GENOMIC DNA]</scope>
    <source>
        <strain evidence="4">LLJ-11</strain>
    </source>
</reference>
<protein>
    <recommendedName>
        <fullName evidence="2">5'-Nucleotidase C-terminal domain-containing protein</fullName>
    </recommendedName>
</protein>
<organism evidence="3 4">
    <name type="scientific">Flavobacterium amnicola</name>
    <dbReference type="NCBI Taxonomy" id="2506422"/>
    <lineage>
        <taxon>Bacteria</taxon>
        <taxon>Pseudomonadati</taxon>
        <taxon>Bacteroidota</taxon>
        <taxon>Flavobacteriia</taxon>
        <taxon>Flavobacteriales</taxon>
        <taxon>Flavobacteriaceae</taxon>
        <taxon>Flavobacterium</taxon>
    </lineage>
</organism>
<evidence type="ECO:0000259" key="2">
    <source>
        <dbReference type="Pfam" id="PF02872"/>
    </source>
</evidence>
<feature type="chain" id="PRO_5020973317" description="5'-Nucleotidase C-terminal domain-containing protein" evidence="1">
    <location>
        <begin position="20"/>
        <end position="249"/>
    </location>
</feature>
<dbReference type="InterPro" id="IPR036907">
    <property type="entry name" value="5'-Nucleotdase_C_sf"/>
</dbReference>
<feature type="domain" description="5'-Nucleotidase C-terminal" evidence="2">
    <location>
        <begin position="76"/>
        <end position="212"/>
    </location>
</feature>
<feature type="signal peptide" evidence="1">
    <location>
        <begin position="1"/>
        <end position="19"/>
    </location>
</feature>
<dbReference type="Proteomes" id="UP000290283">
    <property type="component" value="Unassembled WGS sequence"/>
</dbReference>
<dbReference type="AlphaFoldDB" id="A0A4Q1K309"/>
<accession>A0A4Q1K309</accession>
<dbReference type="InterPro" id="IPR006179">
    <property type="entry name" value="5_nucleotidase/apyrase"/>
</dbReference>
<evidence type="ECO:0000256" key="1">
    <source>
        <dbReference type="SAM" id="SignalP"/>
    </source>
</evidence>
<dbReference type="OrthoDB" id="4762412at2"/>
<dbReference type="EMBL" id="SBKO01000002">
    <property type="protein sequence ID" value="RXR19440.1"/>
    <property type="molecule type" value="Genomic_DNA"/>
</dbReference>
<dbReference type="InterPro" id="IPR008334">
    <property type="entry name" value="5'-Nucleotdase_C"/>
</dbReference>
<dbReference type="GO" id="GO:0016787">
    <property type="term" value="F:hydrolase activity"/>
    <property type="evidence" value="ECO:0007669"/>
    <property type="project" value="InterPro"/>
</dbReference>
<dbReference type="Gene3D" id="3.90.780.10">
    <property type="entry name" value="5'-Nucleotidase, C-terminal domain"/>
    <property type="match status" value="1"/>
</dbReference>
<dbReference type="PRINTS" id="PR01607">
    <property type="entry name" value="APYRASEFAMLY"/>
</dbReference>
<keyword evidence="1" id="KW-0732">Signal</keyword>
<gene>
    <name evidence="3" type="ORF">EQG63_07340</name>
</gene>
<dbReference type="GO" id="GO:0009166">
    <property type="term" value="P:nucleotide catabolic process"/>
    <property type="evidence" value="ECO:0007669"/>
    <property type="project" value="InterPro"/>
</dbReference>
<comment type="caution">
    <text evidence="3">The sequence shown here is derived from an EMBL/GenBank/DDBJ whole genome shotgun (WGS) entry which is preliminary data.</text>
</comment>
<evidence type="ECO:0000313" key="3">
    <source>
        <dbReference type="EMBL" id="RXR19440.1"/>
    </source>
</evidence>
<sequence length="249" mass="27985">MKHFGLILTLLTFFTTSNAQDVVSVIEGKQVKVTEAAETKAEYDAVIAPYRSQVNRDLDKILAYNPVILDKSKGQWQSNIGDLMAKITFEKGNKVFEERTKKKVDVCILNHGGIRAMIGQGNITARNAFEVMPFENAAVVIEIEGKYLVDFVTYFIKEKKPHPIAGLTFTITASGVAKDIKVNNEPIVLDKVYNLVTNDYLASGGDKMEFLKKSTKTHVLDYKLRDMIIDYFIDVDIIKVPTDIKVTQE</sequence>
<evidence type="ECO:0000313" key="4">
    <source>
        <dbReference type="Proteomes" id="UP000290283"/>
    </source>
</evidence>
<dbReference type="PANTHER" id="PTHR11575:SF24">
    <property type="entry name" value="5'-NUCLEOTIDASE"/>
    <property type="match status" value="1"/>
</dbReference>
<dbReference type="SUPFAM" id="SSF55816">
    <property type="entry name" value="5'-nucleotidase (syn. UDP-sugar hydrolase), C-terminal domain"/>
    <property type="match status" value="1"/>
</dbReference>
<name>A0A4Q1K309_9FLAO</name>
<dbReference type="PANTHER" id="PTHR11575">
    <property type="entry name" value="5'-NUCLEOTIDASE-RELATED"/>
    <property type="match status" value="1"/>
</dbReference>
<keyword evidence="4" id="KW-1185">Reference proteome</keyword>